<dbReference type="Pfam" id="PF13920">
    <property type="entry name" value="zf-C3HC4_3"/>
    <property type="match status" value="1"/>
</dbReference>
<keyword evidence="1" id="KW-0863">Zinc-finger</keyword>
<accession>A0ABQ6N4A7</accession>
<feature type="domain" description="RING-type" evidence="2">
    <location>
        <begin position="186"/>
        <end position="225"/>
    </location>
</feature>
<keyword evidence="4" id="KW-1185">Reference proteome</keyword>
<dbReference type="Proteomes" id="UP001165060">
    <property type="component" value="Unassembled WGS sequence"/>
</dbReference>
<evidence type="ECO:0000259" key="2">
    <source>
        <dbReference type="PROSITE" id="PS50089"/>
    </source>
</evidence>
<dbReference type="InterPro" id="IPR053139">
    <property type="entry name" value="Surface_bspA-like"/>
</dbReference>
<sequence length="236" mass="24706">MIGPSAFANCFSLESVDLSATKVAVIPFGAFWKCESLTKVLFPSTLKAIEDGAFAWCEALTTVDLSLSTQLETVGANAFHHCTALTTVDLSHATNLKAIGKKAFKDCSALSRVFLPPTGPSIGRYAFTGCKNTLSLGPPLLDLSTAAAEVPASPDAQPEEPGPSLAGEAIAMSKRIKREAQALAQCKVCMTADADHICQPCGHQCGCGGCLGEIQGRGDSCPICRGPIASIQRVYR</sequence>
<dbReference type="PROSITE" id="PS50089">
    <property type="entry name" value="ZF_RING_2"/>
    <property type="match status" value="1"/>
</dbReference>
<evidence type="ECO:0000256" key="1">
    <source>
        <dbReference type="PROSITE-ProRule" id="PRU00175"/>
    </source>
</evidence>
<dbReference type="Gene3D" id="3.80.10.10">
    <property type="entry name" value="Ribonuclease Inhibitor"/>
    <property type="match status" value="2"/>
</dbReference>
<evidence type="ECO:0000313" key="3">
    <source>
        <dbReference type="EMBL" id="GMI39316.1"/>
    </source>
</evidence>
<protein>
    <recommendedName>
        <fullName evidence="2">RING-type domain-containing protein</fullName>
    </recommendedName>
</protein>
<dbReference type="Gene3D" id="3.30.40.10">
    <property type="entry name" value="Zinc/RING finger domain, C3HC4 (zinc finger)"/>
    <property type="match status" value="1"/>
</dbReference>
<keyword evidence="1" id="KW-0479">Metal-binding</keyword>
<organism evidence="3 4">
    <name type="scientific">Tetraparma gracilis</name>
    <dbReference type="NCBI Taxonomy" id="2962635"/>
    <lineage>
        <taxon>Eukaryota</taxon>
        <taxon>Sar</taxon>
        <taxon>Stramenopiles</taxon>
        <taxon>Ochrophyta</taxon>
        <taxon>Bolidophyceae</taxon>
        <taxon>Parmales</taxon>
        <taxon>Triparmaceae</taxon>
        <taxon>Tetraparma</taxon>
    </lineage>
</organism>
<dbReference type="SUPFAM" id="SSF52058">
    <property type="entry name" value="L domain-like"/>
    <property type="match status" value="1"/>
</dbReference>
<name>A0ABQ6N4A7_9STRA</name>
<comment type="caution">
    <text evidence="3">The sequence shown here is derived from an EMBL/GenBank/DDBJ whole genome shotgun (WGS) entry which is preliminary data.</text>
</comment>
<evidence type="ECO:0000313" key="4">
    <source>
        <dbReference type="Proteomes" id="UP001165060"/>
    </source>
</evidence>
<dbReference type="PANTHER" id="PTHR45661">
    <property type="entry name" value="SURFACE ANTIGEN"/>
    <property type="match status" value="1"/>
</dbReference>
<dbReference type="EMBL" id="BRYB01002079">
    <property type="protein sequence ID" value="GMI39316.1"/>
    <property type="molecule type" value="Genomic_DNA"/>
</dbReference>
<dbReference type="PANTHER" id="PTHR45661:SF3">
    <property type="entry name" value="IG-LIKE DOMAIN-CONTAINING PROTEIN"/>
    <property type="match status" value="1"/>
</dbReference>
<dbReference type="Pfam" id="PF13306">
    <property type="entry name" value="LRR_5"/>
    <property type="match status" value="1"/>
</dbReference>
<dbReference type="InterPro" id="IPR026906">
    <property type="entry name" value="LRR_5"/>
</dbReference>
<reference evidence="3 4" key="1">
    <citation type="journal article" date="2023" name="Commun. Biol.">
        <title>Genome analysis of Parmales, the sister group of diatoms, reveals the evolutionary specialization of diatoms from phago-mixotrophs to photoautotrophs.</title>
        <authorList>
            <person name="Ban H."/>
            <person name="Sato S."/>
            <person name="Yoshikawa S."/>
            <person name="Yamada K."/>
            <person name="Nakamura Y."/>
            <person name="Ichinomiya M."/>
            <person name="Sato N."/>
            <person name="Blanc-Mathieu R."/>
            <person name="Endo H."/>
            <person name="Kuwata A."/>
            <person name="Ogata H."/>
        </authorList>
    </citation>
    <scope>NUCLEOTIDE SEQUENCE [LARGE SCALE GENOMIC DNA]</scope>
</reference>
<dbReference type="SUPFAM" id="SSF57850">
    <property type="entry name" value="RING/U-box"/>
    <property type="match status" value="1"/>
</dbReference>
<dbReference type="InterPro" id="IPR032675">
    <property type="entry name" value="LRR_dom_sf"/>
</dbReference>
<dbReference type="InterPro" id="IPR001841">
    <property type="entry name" value="Znf_RING"/>
</dbReference>
<keyword evidence="1" id="KW-0862">Zinc</keyword>
<dbReference type="InterPro" id="IPR013083">
    <property type="entry name" value="Znf_RING/FYVE/PHD"/>
</dbReference>
<gene>
    <name evidence="3" type="ORF">TeGR_g8709</name>
</gene>
<proteinExistence type="predicted"/>